<reference evidence="1" key="1">
    <citation type="submission" date="2018-06" db="EMBL/GenBank/DDBJ databases">
        <authorList>
            <person name="Zhirakovskaya E."/>
        </authorList>
    </citation>
    <scope>NUCLEOTIDE SEQUENCE</scope>
</reference>
<evidence type="ECO:0000313" key="1">
    <source>
        <dbReference type="EMBL" id="VAX42242.1"/>
    </source>
</evidence>
<dbReference type="AlphaFoldDB" id="A0A3B1DN98"/>
<accession>A0A3B1DN98</accession>
<organism evidence="1">
    <name type="scientific">hydrothermal vent metagenome</name>
    <dbReference type="NCBI Taxonomy" id="652676"/>
    <lineage>
        <taxon>unclassified sequences</taxon>
        <taxon>metagenomes</taxon>
        <taxon>ecological metagenomes</taxon>
    </lineage>
</organism>
<gene>
    <name evidence="1" type="ORF">MNBD_PLANCTO02-3202</name>
</gene>
<proteinExistence type="predicted"/>
<name>A0A3B1DN98_9ZZZZ</name>
<dbReference type="EMBL" id="UOGL01000635">
    <property type="protein sequence ID" value="VAX42242.1"/>
    <property type="molecule type" value="Genomic_DNA"/>
</dbReference>
<sequence length="175" mass="18711">MMKITTLFTRNSAWLASCLVGVLVANNSVVAEDINFPPPLITPAFSNVDCDQCLISPPAVGESCTHSENSCVDGTCGNNNTCSSCNLGEPYTLNSLFKDSGSGEEPWLNVGGWTQWGYTSNSTGLFNTTPNSFNNNQTYLYFEKVADGSKGLDWGFRADVVYGIDAADTQAFGAS</sequence>
<feature type="non-terminal residue" evidence="1">
    <location>
        <position position="175"/>
    </location>
</feature>
<protein>
    <submittedName>
        <fullName evidence="1">Uncharacterized protein</fullName>
    </submittedName>
</protein>